<comment type="caution">
    <text evidence="2">The sequence shown here is derived from an EMBL/GenBank/DDBJ whole genome shotgun (WGS) entry which is preliminary data.</text>
</comment>
<feature type="chain" id="PRO_5037574604" evidence="1">
    <location>
        <begin position="21"/>
        <end position="118"/>
    </location>
</feature>
<dbReference type="Proteomes" id="UP000601108">
    <property type="component" value="Unassembled WGS sequence"/>
</dbReference>
<organism evidence="2 3">
    <name type="scientific">Aquimarina muelleri</name>
    <dbReference type="NCBI Taxonomy" id="279356"/>
    <lineage>
        <taxon>Bacteria</taxon>
        <taxon>Pseudomonadati</taxon>
        <taxon>Bacteroidota</taxon>
        <taxon>Flavobacteriia</taxon>
        <taxon>Flavobacteriales</taxon>
        <taxon>Flavobacteriaceae</taxon>
        <taxon>Aquimarina</taxon>
    </lineage>
</organism>
<sequence length="118" mass="13848">MKLKFAINITFLLLCGISFGQNFENEFTSVKNIDNQILEEEYSTDKISTTDRLIVQTPSVKKDKSFYSKKEWKKIKKQLKKNKKRFSNIKNNIYSSKTIDTIYLNVPDHSTESRLSGW</sequence>
<name>A0A918JS44_9FLAO</name>
<dbReference type="EMBL" id="BMWS01000002">
    <property type="protein sequence ID" value="GGX05946.1"/>
    <property type="molecule type" value="Genomic_DNA"/>
</dbReference>
<protein>
    <submittedName>
        <fullName evidence="2">Uncharacterized protein</fullName>
    </submittedName>
</protein>
<accession>A0A918JS44</accession>
<keyword evidence="1" id="KW-0732">Signal</keyword>
<dbReference type="RefSeq" id="WP_027410941.1">
    <property type="nucleotide sequence ID" value="NZ_BMWS01000002.1"/>
</dbReference>
<feature type="signal peptide" evidence="1">
    <location>
        <begin position="1"/>
        <end position="20"/>
    </location>
</feature>
<dbReference type="AlphaFoldDB" id="A0A918JS44"/>
<proteinExistence type="predicted"/>
<reference evidence="2 3" key="1">
    <citation type="journal article" date="2014" name="Int. J. Syst. Evol. Microbiol.">
        <title>Complete genome sequence of Corynebacterium casei LMG S-19264T (=DSM 44701T), isolated from a smear-ripened cheese.</title>
        <authorList>
            <consortium name="US DOE Joint Genome Institute (JGI-PGF)"/>
            <person name="Walter F."/>
            <person name="Albersmeier A."/>
            <person name="Kalinowski J."/>
            <person name="Ruckert C."/>
        </authorList>
    </citation>
    <scope>NUCLEOTIDE SEQUENCE [LARGE SCALE GENOMIC DNA]</scope>
    <source>
        <strain evidence="2 3">KCTC 12285</strain>
    </source>
</reference>
<evidence type="ECO:0000313" key="3">
    <source>
        <dbReference type="Proteomes" id="UP000601108"/>
    </source>
</evidence>
<keyword evidence="3" id="KW-1185">Reference proteome</keyword>
<gene>
    <name evidence="2" type="ORF">GCM10007384_04560</name>
</gene>
<evidence type="ECO:0000313" key="2">
    <source>
        <dbReference type="EMBL" id="GGX05946.1"/>
    </source>
</evidence>
<evidence type="ECO:0000256" key="1">
    <source>
        <dbReference type="SAM" id="SignalP"/>
    </source>
</evidence>